<feature type="domain" description="SpaA-like prealbumin fold" evidence="5">
    <location>
        <begin position="376"/>
        <end position="490"/>
    </location>
</feature>
<dbReference type="RefSeq" id="WP_123930079.1">
    <property type="nucleotide sequence ID" value="NZ_CP033896.1"/>
</dbReference>
<dbReference type="InterPro" id="IPR048052">
    <property type="entry name" value="FM1-like"/>
</dbReference>
<feature type="chain" id="PRO_5038544812" evidence="3">
    <location>
        <begin position="28"/>
        <end position="540"/>
    </location>
</feature>
<evidence type="ECO:0000256" key="3">
    <source>
        <dbReference type="SAM" id="SignalP"/>
    </source>
</evidence>
<accession>A0A3G6J924</accession>
<evidence type="ECO:0000256" key="1">
    <source>
        <dbReference type="SAM" id="MobiDB-lite"/>
    </source>
</evidence>
<feature type="signal peptide" evidence="3">
    <location>
        <begin position="1"/>
        <end position="27"/>
    </location>
</feature>
<organism evidence="6 7">
    <name type="scientific">Corynebacterium choanae</name>
    <dbReference type="NCBI Taxonomy" id="1862358"/>
    <lineage>
        <taxon>Bacteria</taxon>
        <taxon>Bacillati</taxon>
        <taxon>Actinomycetota</taxon>
        <taxon>Actinomycetes</taxon>
        <taxon>Mycobacteriales</taxon>
        <taxon>Corynebacteriaceae</taxon>
        <taxon>Corynebacterium</taxon>
    </lineage>
</organism>
<dbReference type="InterPro" id="IPR032364">
    <property type="entry name" value="GramPos_pilinD1_N"/>
</dbReference>
<dbReference type="AlphaFoldDB" id="A0A3G6J924"/>
<dbReference type="OrthoDB" id="3199332at2"/>
<evidence type="ECO:0000259" key="5">
    <source>
        <dbReference type="Pfam" id="PF17802"/>
    </source>
</evidence>
<dbReference type="GO" id="GO:0005975">
    <property type="term" value="P:carbohydrate metabolic process"/>
    <property type="evidence" value="ECO:0007669"/>
    <property type="project" value="UniProtKB-ARBA"/>
</dbReference>
<keyword evidence="7" id="KW-1185">Reference proteome</keyword>
<evidence type="ECO:0000256" key="2">
    <source>
        <dbReference type="SAM" id="Phobius"/>
    </source>
</evidence>
<dbReference type="Pfam" id="PF17802">
    <property type="entry name" value="SpaA"/>
    <property type="match status" value="1"/>
</dbReference>
<keyword evidence="2" id="KW-1133">Transmembrane helix</keyword>
<keyword evidence="3" id="KW-0732">Signal</keyword>
<evidence type="ECO:0000259" key="4">
    <source>
        <dbReference type="Pfam" id="PF16555"/>
    </source>
</evidence>
<evidence type="ECO:0000313" key="7">
    <source>
        <dbReference type="Proteomes" id="UP000269019"/>
    </source>
</evidence>
<dbReference type="Pfam" id="PF16555">
    <property type="entry name" value="GramPos_pilinD1"/>
    <property type="match status" value="1"/>
</dbReference>
<feature type="transmembrane region" description="Helical" evidence="2">
    <location>
        <begin position="514"/>
        <end position="534"/>
    </location>
</feature>
<keyword evidence="2" id="KW-0472">Membrane</keyword>
<sequence length="540" mass="57882" precursor="true">MTTKKLSLRVATHAMIAGLAFSSAGFAAVELATPAIAQDQDVNPANIDPAKKASLTLYKRLNPENRGTPTGKEDGNVSGTPLKGVTFKITKLNFDVTTFAGLDAARKLDPAKVTEKHLVGAPQEQVTDSEGKASFTDLAVGAYLVQETSAGENKNITLSPDFIVFLPMTDVTNQNAWNYDVVAYPKNTQTQVSKSLTDTDEDKQANVGDVIHYTVSADRPAIDGHRSYIDSFTLYDQAPANFKYGESDEKPVVKIGDTDLEENTDYTVVTSADGTRVGVVFTKTGATKVTQAQYGTKITATFPFKVVSANDETISPVNLGGLKYTSKDREKPIDPGQPIPENPTDPDPDDSWNPENPVDPEDPGVDKSDPETWVPVKINKVDAGDSATKLKDAKFNVFRCTKENGETGVDGSAGSAKAVLVGNKLEVNDQAEWTTNDKGEATINALRLVKDWESDKTKGYCLVEAQAPSGYELLPSPYFFRITENNKSDVAAGMEVKNVNSNDNGFHLPATGGMGVGLLMALGAALAGAGVLWARRTSRS</sequence>
<dbReference type="InterPro" id="IPR013783">
    <property type="entry name" value="Ig-like_fold"/>
</dbReference>
<feature type="domain" description="Gram-positive pilin subunit D1 N-terminal" evidence="4">
    <location>
        <begin position="51"/>
        <end position="188"/>
    </location>
</feature>
<feature type="compositionally biased region" description="Acidic residues" evidence="1">
    <location>
        <begin position="344"/>
        <end position="363"/>
    </location>
</feature>
<dbReference type="Proteomes" id="UP000269019">
    <property type="component" value="Chromosome"/>
</dbReference>
<proteinExistence type="predicted"/>
<feature type="region of interest" description="Disordered" evidence="1">
    <location>
        <begin position="317"/>
        <end position="373"/>
    </location>
</feature>
<protein>
    <submittedName>
        <fullName evidence="6">Fimbrial subunit type 1</fullName>
    </submittedName>
</protein>
<dbReference type="InterPro" id="IPR041033">
    <property type="entry name" value="SpaA_PFL_dom_1"/>
</dbReference>
<dbReference type="NCBIfam" id="NF033902">
    <property type="entry name" value="iso_D2_wall_anc"/>
    <property type="match status" value="1"/>
</dbReference>
<dbReference type="NCBIfam" id="TIGR01167">
    <property type="entry name" value="LPXTG_anchor"/>
    <property type="match status" value="1"/>
</dbReference>
<reference evidence="6 7" key="1">
    <citation type="submission" date="2018-11" db="EMBL/GenBank/DDBJ databases">
        <authorList>
            <person name="Kleinhagauer T."/>
            <person name="Glaeser S.P."/>
            <person name="Spergser J."/>
            <person name="Ruckert C."/>
            <person name="Kaempfer P."/>
            <person name="Busse H.-J."/>
        </authorList>
    </citation>
    <scope>NUCLEOTIDE SEQUENCE [LARGE SCALE GENOMIC DNA]</scope>
    <source>
        <strain evidence="6 7">200CH</strain>
    </source>
</reference>
<dbReference type="KEGG" id="ccho:CCHOA_10945"/>
<keyword evidence="2" id="KW-0812">Transmembrane</keyword>
<name>A0A3G6J924_9CORY</name>
<evidence type="ECO:0000313" key="6">
    <source>
        <dbReference type="EMBL" id="AZA14567.1"/>
    </source>
</evidence>
<dbReference type="Gene3D" id="2.60.40.10">
    <property type="entry name" value="Immunoglobulins"/>
    <property type="match status" value="2"/>
</dbReference>
<dbReference type="EMBL" id="CP033896">
    <property type="protein sequence ID" value="AZA14567.1"/>
    <property type="molecule type" value="Genomic_DNA"/>
</dbReference>
<dbReference type="Gene3D" id="2.60.40.740">
    <property type="match status" value="1"/>
</dbReference>
<gene>
    <name evidence="6" type="ORF">CCHOA_10945</name>
</gene>